<dbReference type="Proteomes" id="UP000887229">
    <property type="component" value="Unassembled WGS sequence"/>
</dbReference>
<comment type="caution">
    <text evidence="2">The sequence shown here is derived from an EMBL/GenBank/DDBJ whole genome shotgun (WGS) entry which is preliminary data.</text>
</comment>
<feature type="repeat" description="RCC1" evidence="1">
    <location>
        <begin position="195"/>
        <end position="248"/>
    </location>
</feature>
<dbReference type="Pfam" id="PF13540">
    <property type="entry name" value="RCC1_2"/>
    <property type="match status" value="1"/>
</dbReference>
<organism evidence="2 3">
    <name type="scientific">Emericellopsis atlantica</name>
    <dbReference type="NCBI Taxonomy" id="2614577"/>
    <lineage>
        <taxon>Eukaryota</taxon>
        <taxon>Fungi</taxon>
        <taxon>Dikarya</taxon>
        <taxon>Ascomycota</taxon>
        <taxon>Pezizomycotina</taxon>
        <taxon>Sordariomycetes</taxon>
        <taxon>Hypocreomycetidae</taxon>
        <taxon>Hypocreales</taxon>
        <taxon>Bionectriaceae</taxon>
        <taxon>Emericellopsis</taxon>
    </lineage>
</organism>
<dbReference type="OrthoDB" id="5370059at2759"/>
<reference evidence="2" key="1">
    <citation type="journal article" date="2021" name="IMA Fungus">
        <title>Genomic characterization of three marine fungi, including Emericellopsis atlantica sp. nov. with signatures of a generalist lifestyle and marine biomass degradation.</title>
        <authorList>
            <person name="Hagestad O.C."/>
            <person name="Hou L."/>
            <person name="Andersen J.H."/>
            <person name="Hansen E.H."/>
            <person name="Altermark B."/>
            <person name="Li C."/>
            <person name="Kuhnert E."/>
            <person name="Cox R.J."/>
            <person name="Crous P.W."/>
            <person name="Spatafora J.W."/>
            <person name="Lail K."/>
            <person name="Amirebrahimi M."/>
            <person name="Lipzen A."/>
            <person name="Pangilinan J."/>
            <person name="Andreopoulos W."/>
            <person name="Hayes R.D."/>
            <person name="Ng V."/>
            <person name="Grigoriev I.V."/>
            <person name="Jackson S.A."/>
            <person name="Sutton T.D.S."/>
            <person name="Dobson A.D.W."/>
            <person name="Rama T."/>
        </authorList>
    </citation>
    <scope>NUCLEOTIDE SEQUENCE</scope>
    <source>
        <strain evidence="2">TS7</strain>
    </source>
</reference>
<dbReference type="InterPro" id="IPR051553">
    <property type="entry name" value="Ran_GTPase-activating"/>
</dbReference>
<dbReference type="AlphaFoldDB" id="A0A9P7ZS38"/>
<accession>A0A9P7ZS38</accession>
<dbReference type="PROSITE" id="PS50012">
    <property type="entry name" value="RCC1_3"/>
    <property type="match status" value="3"/>
</dbReference>
<dbReference type="Pfam" id="PF00415">
    <property type="entry name" value="RCC1"/>
    <property type="match status" value="1"/>
</dbReference>
<proteinExistence type="predicted"/>
<gene>
    <name evidence="2" type="ORF">F5Z01DRAFT_480648</name>
</gene>
<protein>
    <submittedName>
        <fullName evidence="2">Regulator of chromosome condensation 1/beta-lactamase-inhibitor protein II</fullName>
    </submittedName>
</protein>
<sequence>MRLFAAGFNTWNQLVFDPSLIKSEPEDLTEAEVILENANVQVIAIWPAHTLLRTDQGLQQAGASTIQPSDVTEFTKIIVNGAGEGLKFENKTHGSSIRIFTTFGTALDDIQRGQWDFDKTISQVAPYDVGWVILFDDGSVGTVGDPRFADCLGREVTAENPAERPAKVQDLDGLGEPVRKVAAGGYTVMALTQSGGLYAWGAQAPGSHRQQLPIAALNGVPNYVEVDGDVDIQDIAVGECHAITLSTEGEVFVLGGNRNGQLGLGQAATDHVSSWTKLDIPLRENERVVGVFAGARSSFLLTEEGTIDP</sequence>
<dbReference type="InterPro" id="IPR000408">
    <property type="entry name" value="Reg_chr_condens"/>
</dbReference>
<dbReference type="EMBL" id="MU251247">
    <property type="protein sequence ID" value="KAG9256638.1"/>
    <property type="molecule type" value="Genomic_DNA"/>
</dbReference>
<feature type="repeat" description="RCC1" evidence="1">
    <location>
        <begin position="249"/>
        <end position="304"/>
    </location>
</feature>
<dbReference type="GeneID" id="70290980"/>
<dbReference type="PANTHER" id="PTHR45982">
    <property type="entry name" value="REGULATOR OF CHROMOSOME CONDENSATION"/>
    <property type="match status" value="1"/>
</dbReference>
<dbReference type="Gene3D" id="2.130.10.30">
    <property type="entry name" value="Regulator of chromosome condensation 1/beta-lactamase-inhibitor protein II"/>
    <property type="match status" value="1"/>
</dbReference>
<evidence type="ECO:0000256" key="1">
    <source>
        <dbReference type="PROSITE-ProRule" id="PRU00235"/>
    </source>
</evidence>
<dbReference type="PANTHER" id="PTHR45982:SF1">
    <property type="entry name" value="REGULATOR OF CHROMOSOME CONDENSATION"/>
    <property type="match status" value="1"/>
</dbReference>
<evidence type="ECO:0000313" key="2">
    <source>
        <dbReference type="EMBL" id="KAG9256638.1"/>
    </source>
</evidence>
<dbReference type="RefSeq" id="XP_046120562.1">
    <property type="nucleotide sequence ID" value="XM_046260077.1"/>
</dbReference>
<feature type="repeat" description="RCC1" evidence="1">
    <location>
        <begin position="138"/>
        <end position="194"/>
    </location>
</feature>
<evidence type="ECO:0000313" key="3">
    <source>
        <dbReference type="Proteomes" id="UP000887229"/>
    </source>
</evidence>
<keyword evidence="3" id="KW-1185">Reference proteome</keyword>
<name>A0A9P7ZS38_9HYPO</name>
<dbReference type="SUPFAM" id="SSF50985">
    <property type="entry name" value="RCC1/BLIP-II"/>
    <property type="match status" value="1"/>
</dbReference>
<dbReference type="InterPro" id="IPR009091">
    <property type="entry name" value="RCC1/BLIP-II"/>
</dbReference>